<dbReference type="AlphaFoldDB" id="A0A9N8HPN3"/>
<reference evidence="2" key="1">
    <citation type="submission" date="2020-06" db="EMBL/GenBank/DDBJ databases">
        <authorList>
            <consortium name="Plant Systems Biology data submission"/>
        </authorList>
    </citation>
    <scope>NUCLEOTIDE SEQUENCE</scope>
    <source>
        <strain evidence="2">D6</strain>
    </source>
</reference>
<sequence>MAAALTITQAELKAIMREAMQAALSQVNPATAPTFSVVPGGGDQTKTWDLTSDKGMKYFAQATKAPDTLFDGTIKKLHHFLGLVKKRATTYGMMSVIGSIGIGGNKTRSILTEYGSITQEQMKAHAEIYQKEDNRKRQAAKMLETLIANSIEQDVFDELEQREDKYTVKVTPDGMTAQVSRQDRPMMLYQLVCMVCVDTLATVSTIMELLSVARLVQAMTDADSYIKIFNRKVNSLIISLRARQEAIPSLIAPLFKAYQSCEDKAFAHYFKRKQEQYEDRSLTEPLEHTALIRMAGERYKIIVDKKEWKMKSEDELKFIALKATVDQQNKQLTQKLMQRARQHQQKERQGPNNVGEWAWKSVAPKEGEPQEKKFRNKQYIYCPHHGDTKWVLKVNRQGVVHATNCRARLKGDTTTLLTAATEDESDSHSSDAGTPSKRGIRIAQALTSVLEEELSGITEDENLLTPGQK</sequence>
<gene>
    <name evidence="2" type="ORF">SEMRO_1347_G264890.1</name>
</gene>
<evidence type="ECO:0000313" key="2">
    <source>
        <dbReference type="EMBL" id="CAB9522833.1"/>
    </source>
</evidence>
<name>A0A9N8HPN3_9STRA</name>
<keyword evidence="3" id="KW-1185">Reference proteome</keyword>
<dbReference type="EMBL" id="CAICTM010001345">
    <property type="protein sequence ID" value="CAB9522833.1"/>
    <property type="molecule type" value="Genomic_DNA"/>
</dbReference>
<dbReference type="OrthoDB" id="54551at2759"/>
<feature type="region of interest" description="Disordered" evidence="1">
    <location>
        <begin position="419"/>
        <end position="439"/>
    </location>
</feature>
<evidence type="ECO:0000313" key="3">
    <source>
        <dbReference type="Proteomes" id="UP001153069"/>
    </source>
</evidence>
<organism evidence="2 3">
    <name type="scientific">Seminavis robusta</name>
    <dbReference type="NCBI Taxonomy" id="568900"/>
    <lineage>
        <taxon>Eukaryota</taxon>
        <taxon>Sar</taxon>
        <taxon>Stramenopiles</taxon>
        <taxon>Ochrophyta</taxon>
        <taxon>Bacillariophyta</taxon>
        <taxon>Bacillariophyceae</taxon>
        <taxon>Bacillariophycidae</taxon>
        <taxon>Naviculales</taxon>
        <taxon>Naviculaceae</taxon>
        <taxon>Seminavis</taxon>
    </lineage>
</organism>
<evidence type="ECO:0000256" key="1">
    <source>
        <dbReference type="SAM" id="MobiDB-lite"/>
    </source>
</evidence>
<comment type="caution">
    <text evidence="2">The sequence shown here is derived from an EMBL/GenBank/DDBJ whole genome shotgun (WGS) entry which is preliminary data.</text>
</comment>
<proteinExistence type="predicted"/>
<dbReference type="Proteomes" id="UP001153069">
    <property type="component" value="Unassembled WGS sequence"/>
</dbReference>
<accession>A0A9N8HPN3</accession>
<protein>
    <submittedName>
        <fullName evidence="2">Uncharacterized protein</fullName>
    </submittedName>
</protein>